<evidence type="ECO:0000256" key="3">
    <source>
        <dbReference type="ARBA" id="ARBA00023125"/>
    </source>
</evidence>
<dbReference type="RefSeq" id="WP_043111596.1">
    <property type="nucleotide sequence ID" value="NZ_BIMM01000007.1"/>
</dbReference>
<dbReference type="SUPFAM" id="SSF46689">
    <property type="entry name" value="Homeodomain-like"/>
    <property type="match status" value="2"/>
</dbReference>
<evidence type="ECO:0000313" key="8">
    <source>
        <dbReference type="Proteomes" id="UP000234789"/>
    </source>
</evidence>
<dbReference type="PROSITE" id="PS00041">
    <property type="entry name" value="HTH_ARAC_FAMILY_1"/>
    <property type="match status" value="1"/>
</dbReference>
<dbReference type="Pfam" id="PF12833">
    <property type="entry name" value="HTH_18"/>
    <property type="match status" value="1"/>
</dbReference>
<dbReference type="PANTHER" id="PTHR46796:SF13">
    <property type="entry name" value="HTH-TYPE TRANSCRIPTIONAL ACTIVATOR RHAS"/>
    <property type="match status" value="1"/>
</dbReference>
<protein>
    <submittedName>
        <fullName evidence="7">Transcriptional regulator, AraC family</fullName>
    </submittedName>
</protein>
<dbReference type="InterPro" id="IPR018062">
    <property type="entry name" value="HTH_AraC-typ_CS"/>
</dbReference>
<organism evidence="7 8">
    <name type="scientific">Paenibacillus pasadenensis</name>
    <dbReference type="NCBI Taxonomy" id="217090"/>
    <lineage>
        <taxon>Bacteria</taxon>
        <taxon>Bacillati</taxon>
        <taxon>Bacillota</taxon>
        <taxon>Bacilli</taxon>
        <taxon>Bacillales</taxon>
        <taxon>Paenibacillaceae</taxon>
        <taxon>Paenibacillus</taxon>
    </lineage>
</organism>
<dbReference type="Gene3D" id="1.10.10.60">
    <property type="entry name" value="Homeodomain-like"/>
    <property type="match status" value="2"/>
</dbReference>
<dbReference type="PANTHER" id="PTHR46796">
    <property type="entry name" value="HTH-TYPE TRANSCRIPTIONAL ACTIVATOR RHAS-RELATED"/>
    <property type="match status" value="1"/>
</dbReference>
<keyword evidence="3" id="KW-0238">DNA-binding</keyword>
<dbReference type="OrthoDB" id="145012at2"/>
<evidence type="ECO:0000256" key="5">
    <source>
        <dbReference type="ARBA" id="ARBA00023163"/>
    </source>
</evidence>
<dbReference type="InterPro" id="IPR003313">
    <property type="entry name" value="AraC-bd"/>
</dbReference>
<dbReference type="PROSITE" id="PS01124">
    <property type="entry name" value="HTH_ARAC_FAMILY_2"/>
    <property type="match status" value="1"/>
</dbReference>
<name>A0A2N5N5A0_9BACL</name>
<dbReference type="SMART" id="SM00342">
    <property type="entry name" value="HTH_ARAC"/>
    <property type="match status" value="1"/>
</dbReference>
<evidence type="ECO:0000259" key="6">
    <source>
        <dbReference type="PROSITE" id="PS01124"/>
    </source>
</evidence>
<gene>
    <name evidence="7" type="ORF">B8V81_3957</name>
</gene>
<sequence length="323" mass="36860">MRTLAKPYAVMLEKQDSLDRLELGFRWGGYRLRVLHFHLAPFPEHHLIRFHKHSEYEFHFIAGGSGMLALEDSEHAFSEGMFYLTGPGVVHQQLAGPGGGMQELCLHIDIQPEYGPAPEGEEPWEAEEARNCVEALDRLGAMPMADRCKAMPWFLAAYQAVAEGAPGWATTVKQAVIQILLRASRAALDSQPAVRQPERDMASYRYQRVTQFIRDNYARPITLKEVAERIHVSSRQLQRIMKEQGGTSFSEYVERCRLERVCASLAEDSVSIERIAADTGFQSGNYLHYVFRRRFGMTPSRYREHSRSLPGWQHIHEEGKISL</sequence>
<dbReference type="InterPro" id="IPR009057">
    <property type="entry name" value="Homeodomain-like_sf"/>
</dbReference>
<dbReference type="InterPro" id="IPR014710">
    <property type="entry name" value="RmlC-like_jellyroll"/>
</dbReference>
<evidence type="ECO:0000256" key="4">
    <source>
        <dbReference type="ARBA" id="ARBA00023159"/>
    </source>
</evidence>
<accession>A0A2N5N5A0</accession>
<keyword evidence="2" id="KW-0805">Transcription regulation</keyword>
<feature type="domain" description="HTH araC/xylS-type" evidence="6">
    <location>
        <begin position="207"/>
        <end position="305"/>
    </location>
</feature>
<keyword evidence="4" id="KW-0010">Activator</keyword>
<proteinExistence type="predicted"/>
<reference evidence="7 8" key="1">
    <citation type="submission" date="2017-05" db="EMBL/GenBank/DDBJ databases">
        <title>Functional genome analysis of Paenibacillus pasadenensis strain R16: insights on endophytic life style and antifungal activity.</title>
        <authorList>
            <person name="Passera A."/>
            <person name="Marcolungo L."/>
            <person name="Casati P."/>
            <person name="Brasca M."/>
            <person name="Quaglino F."/>
            <person name="Delledonne M."/>
        </authorList>
    </citation>
    <scope>NUCLEOTIDE SEQUENCE [LARGE SCALE GENOMIC DNA]</scope>
    <source>
        <strain evidence="7 8">R16</strain>
    </source>
</reference>
<dbReference type="Pfam" id="PF02311">
    <property type="entry name" value="AraC_binding"/>
    <property type="match status" value="1"/>
</dbReference>
<keyword evidence="1" id="KW-0963">Cytoplasm</keyword>
<evidence type="ECO:0000256" key="1">
    <source>
        <dbReference type="ARBA" id="ARBA00022490"/>
    </source>
</evidence>
<dbReference type="InterPro" id="IPR050204">
    <property type="entry name" value="AraC_XylS_family_regulators"/>
</dbReference>
<dbReference type="InterPro" id="IPR018060">
    <property type="entry name" value="HTH_AraC"/>
</dbReference>
<dbReference type="Proteomes" id="UP000234789">
    <property type="component" value="Unassembled WGS sequence"/>
</dbReference>
<comment type="caution">
    <text evidence="7">The sequence shown here is derived from an EMBL/GenBank/DDBJ whole genome shotgun (WGS) entry which is preliminary data.</text>
</comment>
<dbReference type="EMBL" id="NFEZ01000004">
    <property type="protein sequence ID" value="PLT45526.1"/>
    <property type="molecule type" value="Genomic_DNA"/>
</dbReference>
<dbReference type="InterPro" id="IPR037923">
    <property type="entry name" value="HTH-like"/>
</dbReference>
<keyword evidence="8" id="KW-1185">Reference proteome</keyword>
<evidence type="ECO:0000313" key="7">
    <source>
        <dbReference type="EMBL" id="PLT45526.1"/>
    </source>
</evidence>
<dbReference type="AlphaFoldDB" id="A0A2N5N5A0"/>
<dbReference type="Gene3D" id="2.60.120.10">
    <property type="entry name" value="Jelly Rolls"/>
    <property type="match status" value="1"/>
</dbReference>
<keyword evidence="5" id="KW-0804">Transcription</keyword>
<dbReference type="GO" id="GO:0003700">
    <property type="term" value="F:DNA-binding transcription factor activity"/>
    <property type="evidence" value="ECO:0007669"/>
    <property type="project" value="InterPro"/>
</dbReference>
<dbReference type="SUPFAM" id="SSF51215">
    <property type="entry name" value="Regulatory protein AraC"/>
    <property type="match status" value="1"/>
</dbReference>
<evidence type="ECO:0000256" key="2">
    <source>
        <dbReference type="ARBA" id="ARBA00023015"/>
    </source>
</evidence>
<dbReference type="GO" id="GO:0043565">
    <property type="term" value="F:sequence-specific DNA binding"/>
    <property type="evidence" value="ECO:0007669"/>
    <property type="project" value="InterPro"/>
</dbReference>